<dbReference type="EMBL" id="JAPWDO010000004">
    <property type="protein sequence ID" value="KAJ5472322.1"/>
    <property type="molecule type" value="Genomic_DNA"/>
</dbReference>
<evidence type="ECO:0000313" key="2">
    <source>
        <dbReference type="Proteomes" id="UP001147760"/>
    </source>
</evidence>
<comment type="caution">
    <text evidence="1">The sequence shown here is derived from an EMBL/GenBank/DDBJ whole genome shotgun (WGS) entry which is preliminary data.</text>
</comment>
<proteinExistence type="predicted"/>
<dbReference type="AlphaFoldDB" id="A0A9W9WS92"/>
<dbReference type="Proteomes" id="UP001147760">
    <property type="component" value="Unassembled WGS sequence"/>
</dbReference>
<evidence type="ECO:0000313" key="1">
    <source>
        <dbReference type="EMBL" id="KAJ5472322.1"/>
    </source>
</evidence>
<protein>
    <submittedName>
        <fullName evidence="1">Uncharacterized protein</fullName>
    </submittedName>
</protein>
<organism evidence="1 2">
    <name type="scientific">Penicillium desertorum</name>
    <dbReference type="NCBI Taxonomy" id="1303715"/>
    <lineage>
        <taxon>Eukaryota</taxon>
        <taxon>Fungi</taxon>
        <taxon>Dikarya</taxon>
        <taxon>Ascomycota</taxon>
        <taxon>Pezizomycotina</taxon>
        <taxon>Eurotiomycetes</taxon>
        <taxon>Eurotiomycetidae</taxon>
        <taxon>Eurotiales</taxon>
        <taxon>Aspergillaceae</taxon>
        <taxon>Penicillium</taxon>
    </lineage>
</organism>
<keyword evidence="2" id="KW-1185">Reference proteome</keyword>
<sequence length="194" mass="22165">MQIDGRLDITRIFTGQAQPLIHVQPIHRSRARQSSVSWVSRLLRTTSLSFHILRENGRHRQPNLFRRPYPSDDRDIGRVQRRRHEPRIRRNVSLVRILCRLSCSNGNACVRTRNIRAPPVVIRFCLTAQFGKAHDVSHNTFLSCKAHVHVVQYRPGAHCSHIGSGSGYCVGDLNCVLQATYTDLPLILMNNLCN</sequence>
<gene>
    <name evidence="1" type="ORF">N7530_006323</name>
</gene>
<accession>A0A9W9WS92</accession>
<reference evidence="1" key="1">
    <citation type="submission" date="2022-12" db="EMBL/GenBank/DDBJ databases">
        <authorList>
            <person name="Petersen C."/>
        </authorList>
    </citation>
    <scope>NUCLEOTIDE SEQUENCE</scope>
    <source>
        <strain evidence="1">IBT 17660</strain>
    </source>
</reference>
<reference evidence="1" key="2">
    <citation type="journal article" date="2023" name="IMA Fungus">
        <title>Comparative genomic study of the Penicillium genus elucidates a diverse pangenome and 15 lateral gene transfer events.</title>
        <authorList>
            <person name="Petersen C."/>
            <person name="Sorensen T."/>
            <person name="Nielsen M.R."/>
            <person name="Sondergaard T.E."/>
            <person name="Sorensen J.L."/>
            <person name="Fitzpatrick D.A."/>
            <person name="Frisvad J.C."/>
            <person name="Nielsen K.L."/>
        </authorList>
    </citation>
    <scope>NUCLEOTIDE SEQUENCE</scope>
    <source>
        <strain evidence="1">IBT 17660</strain>
    </source>
</reference>
<name>A0A9W9WS92_9EURO</name>